<feature type="compositionally biased region" description="Low complexity" evidence="1">
    <location>
        <begin position="46"/>
        <end position="64"/>
    </location>
</feature>
<feature type="region of interest" description="Disordered" evidence="1">
    <location>
        <begin position="13"/>
        <end position="64"/>
    </location>
</feature>
<protein>
    <submittedName>
        <fullName evidence="3">LysM peptidoglycan-binding domain-containing protein</fullName>
    </submittedName>
</protein>
<keyword evidence="4" id="KW-1185">Reference proteome</keyword>
<evidence type="ECO:0000256" key="1">
    <source>
        <dbReference type="SAM" id="MobiDB-lite"/>
    </source>
</evidence>
<dbReference type="Pfam" id="PF01476">
    <property type="entry name" value="LysM"/>
    <property type="match status" value="1"/>
</dbReference>
<comment type="caution">
    <text evidence="3">The sequence shown here is derived from an EMBL/GenBank/DDBJ whole genome shotgun (WGS) entry which is preliminary data.</text>
</comment>
<dbReference type="InterPro" id="IPR018392">
    <property type="entry name" value="LysM"/>
</dbReference>
<dbReference type="InterPro" id="IPR036779">
    <property type="entry name" value="LysM_dom_sf"/>
</dbReference>
<sequence length="167" mass="16761">MSALVVQPVWQPSTVRPARRRPASTQPARRGNLQLVGPGFVPRPAPSGAASSAVESASAAPRPAPVTRSRLRLTPLGRSLVASTALVLASGLAIGVGAAAGRAVSAAPSVDDVATVTVAAGENLWTVASAASAPGADVRELIAEIAAINELGTHELHAGQQLLVPTH</sequence>
<gene>
    <name evidence="3" type="ORF">FJ693_11105</name>
</gene>
<dbReference type="RefSeq" id="WP_143418615.1">
    <property type="nucleotide sequence ID" value="NZ_VJXR01000030.1"/>
</dbReference>
<dbReference type="Gene3D" id="3.10.350.10">
    <property type="entry name" value="LysM domain"/>
    <property type="match status" value="1"/>
</dbReference>
<name>A0A552WQZ6_9MICO</name>
<evidence type="ECO:0000259" key="2">
    <source>
        <dbReference type="PROSITE" id="PS51782"/>
    </source>
</evidence>
<evidence type="ECO:0000313" key="3">
    <source>
        <dbReference type="EMBL" id="TRW45049.1"/>
    </source>
</evidence>
<dbReference type="AlphaFoldDB" id="A0A552WQZ6"/>
<dbReference type="EMBL" id="VJXR01000030">
    <property type="protein sequence ID" value="TRW45049.1"/>
    <property type="molecule type" value="Genomic_DNA"/>
</dbReference>
<dbReference type="PROSITE" id="PS51782">
    <property type="entry name" value="LYSM"/>
    <property type="match status" value="1"/>
</dbReference>
<feature type="domain" description="LysM" evidence="2">
    <location>
        <begin position="114"/>
        <end position="164"/>
    </location>
</feature>
<evidence type="ECO:0000313" key="4">
    <source>
        <dbReference type="Proteomes" id="UP000318693"/>
    </source>
</evidence>
<proteinExistence type="predicted"/>
<reference evidence="3 4" key="1">
    <citation type="submission" date="2019-07" db="EMBL/GenBank/DDBJ databases">
        <title>Georgenia wutianyii sp. nov. and Georgenia *** sp. nov. isolated from plateau pika (Ochotona curzoniae) in the Qinghai-Tibet plateau of China.</title>
        <authorList>
            <person name="Tian Z."/>
        </authorList>
    </citation>
    <scope>NUCLEOTIDE SEQUENCE [LARGE SCALE GENOMIC DNA]</scope>
    <source>
        <strain evidence="3 4">Z446</strain>
    </source>
</reference>
<accession>A0A552WQZ6</accession>
<organism evidence="3 4">
    <name type="scientific">Georgenia yuyongxinii</name>
    <dbReference type="NCBI Taxonomy" id="2589797"/>
    <lineage>
        <taxon>Bacteria</taxon>
        <taxon>Bacillati</taxon>
        <taxon>Actinomycetota</taxon>
        <taxon>Actinomycetes</taxon>
        <taxon>Micrococcales</taxon>
        <taxon>Bogoriellaceae</taxon>
        <taxon>Georgenia</taxon>
    </lineage>
</organism>
<dbReference type="Proteomes" id="UP000318693">
    <property type="component" value="Unassembled WGS sequence"/>
</dbReference>